<accession>A0A964E1G8</accession>
<name>A0A964E1G8_9PROT</name>
<reference evidence="2" key="2">
    <citation type="submission" date="2021-01" db="EMBL/GenBank/DDBJ databases">
        <authorList>
            <person name="Mieszkin S."/>
            <person name="Pouder E."/>
            <person name="Alain K."/>
        </authorList>
    </citation>
    <scope>NUCLEOTIDE SEQUENCE</scope>
    <source>
        <strain evidence="2">HW T2.11</strain>
    </source>
</reference>
<dbReference type="EMBL" id="JAESVB010000027">
    <property type="protein sequence ID" value="MCB8878222.1"/>
    <property type="molecule type" value="Genomic_DNA"/>
</dbReference>
<comment type="caution">
    <text evidence="2">The sequence shown here is derived from an EMBL/GenBank/DDBJ whole genome shotgun (WGS) entry which is preliminary data.</text>
</comment>
<dbReference type="PROSITE" id="PS51819">
    <property type="entry name" value="VOC"/>
    <property type="match status" value="1"/>
</dbReference>
<dbReference type="RefSeq" id="WP_227323868.1">
    <property type="nucleotide sequence ID" value="NZ_JAESVB010000027.1"/>
</dbReference>
<evidence type="ECO:0000313" key="2">
    <source>
        <dbReference type="EMBL" id="MCB8878222.1"/>
    </source>
</evidence>
<proteinExistence type="predicted"/>
<reference evidence="2" key="1">
    <citation type="journal article" date="2021" name="Microorganisms">
        <title>Acidisoma silvae sp. nov. and Acidisomacellulosilytica sp. nov., Two Acidophilic Bacteria Isolated from Decaying Wood, Hydrolyzing Cellulose and Producing Poly-3-hydroxybutyrate.</title>
        <authorList>
            <person name="Mieszkin S."/>
            <person name="Pouder E."/>
            <person name="Uroz S."/>
            <person name="Simon-Colin C."/>
            <person name="Alain K."/>
        </authorList>
    </citation>
    <scope>NUCLEOTIDE SEQUENCE</scope>
    <source>
        <strain evidence="2">HW T2.11</strain>
    </source>
</reference>
<dbReference type="InterPro" id="IPR029068">
    <property type="entry name" value="Glyas_Bleomycin-R_OHBP_Dase"/>
</dbReference>
<evidence type="ECO:0000259" key="1">
    <source>
        <dbReference type="PROSITE" id="PS51819"/>
    </source>
</evidence>
<sequence>MKRNWTIIGVTDVSQSMKWYQSLLGLPETAPAHDYFGQVLDSDGTVLLCLHAWGPHGHPTLTSPDLAAPGNGLLLFFRVDNFDEALPVARSLVGRLEEEPHLNPSTGTKEFSLRDPDGYYVSVSALEGKPEYGLEYVAPE</sequence>
<dbReference type="InterPro" id="IPR004360">
    <property type="entry name" value="Glyas_Fos-R_dOase_dom"/>
</dbReference>
<dbReference type="SUPFAM" id="SSF54593">
    <property type="entry name" value="Glyoxalase/Bleomycin resistance protein/Dihydroxybiphenyl dioxygenase"/>
    <property type="match status" value="1"/>
</dbReference>
<protein>
    <submittedName>
        <fullName evidence="2">VOC family protein</fullName>
    </submittedName>
</protein>
<dbReference type="Gene3D" id="3.10.180.10">
    <property type="entry name" value="2,3-Dihydroxybiphenyl 1,2-Dioxygenase, domain 1"/>
    <property type="match status" value="1"/>
</dbReference>
<gene>
    <name evidence="2" type="ORF">ASILVAE211_23765</name>
</gene>
<dbReference type="InterPro" id="IPR037523">
    <property type="entry name" value="VOC_core"/>
</dbReference>
<dbReference type="AlphaFoldDB" id="A0A964E1G8"/>
<keyword evidence="3" id="KW-1185">Reference proteome</keyword>
<organism evidence="2 3">
    <name type="scientific">Acidisoma silvae</name>
    <dbReference type="NCBI Taxonomy" id="2802396"/>
    <lineage>
        <taxon>Bacteria</taxon>
        <taxon>Pseudomonadati</taxon>
        <taxon>Pseudomonadota</taxon>
        <taxon>Alphaproteobacteria</taxon>
        <taxon>Acetobacterales</taxon>
        <taxon>Acidocellaceae</taxon>
        <taxon>Acidisoma</taxon>
    </lineage>
</organism>
<dbReference type="Proteomes" id="UP000708298">
    <property type="component" value="Unassembled WGS sequence"/>
</dbReference>
<feature type="domain" description="VOC" evidence="1">
    <location>
        <begin position="2"/>
        <end position="126"/>
    </location>
</feature>
<dbReference type="Pfam" id="PF00903">
    <property type="entry name" value="Glyoxalase"/>
    <property type="match status" value="1"/>
</dbReference>
<evidence type="ECO:0000313" key="3">
    <source>
        <dbReference type="Proteomes" id="UP000708298"/>
    </source>
</evidence>